<gene>
    <name evidence="4" type="ORF">GQ55_6G131200</name>
</gene>
<dbReference type="SMART" id="SM00239">
    <property type="entry name" value="C2"/>
    <property type="match status" value="1"/>
</dbReference>
<dbReference type="EMBL" id="CM009754">
    <property type="protein sequence ID" value="PUZ51026.1"/>
    <property type="molecule type" value="Genomic_DNA"/>
</dbReference>
<dbReference type="PANTHER" id="PTHR45911">
    <property type="entry name" value="C2 DOMAIN-CONTAINING PROTEIN"/>
    <property type="match status" value="1"/>
</dbReference>
<sequence length="105" mass="11715">MRGVLSVTVISAEDLPPMDIGGKADPFVVMYLKKGENKKKTRVVTDTLNPIWNQTFDFVVEDALHDLLMVEIWDHDTFGKGYIGRCILTLTRVLLEVALGGPQVL</sequence>
<dbReference type="Proteomes" id="UP000244336">
    <property type="component" value="Chromosome 6"/>
</dbReference>
<name>A0A2T7D632_9POAL</name>
<keyword evidence="2" id="KW-0106">Calcium</keyword>
<dbReference type="PANTHER" id="PTHR45911:SF4">
    <property type="entry name" value="MULTIPLE C2 AND TRANSMEMBRANE DOMAIN-CONTAINING PROTEIN"/>
    <property type="match status" value="1"/>
</dbReference>
<evidence type="ECO:0000313" key="4">
    <source>
        <dbReference type="EMBL" id="PUZ51026.1"/>
    </source>
</evidence>
<evidence type="ECO:0000313" key="5">
    <source>
        <dbReference type="Proteomes" id="UP000244336"/>
    </source>
</evidence>
<evidence type="ECO:0000256" key="1">
    <source>
        <dbReference type="ARBA" id="ARBA00022723"/>
    </source>
</evidence>
<dbReference type="Gene3D" id="2.60.40.150">
    <property type="entry name" value="C2 domain"/>
    <property type="match status" value="1"/>
</dbReference>
<keyword evidence="5" id="KW-1185">Reference proteome</keyword>
<organism evidence="4 5">
    <name type="scientific">Panicum hallii var. hallii</name>
    <dbReference type="NCBI Taxonomy" id="1504633"/>
    <lineage>
        <taxon>Eukaryota</taxon>
        <taxon>Viridiplantae</taxon>
        <taxon>Streptophyta</taxon>
        <taxon>Embryophyta</taxon>
        <taxon>Tracheophyta</taxon>
        <taxon>Spermatophyta</taxon>
        <taxon>Magnoliopsida</taxon>
        <taxon>Liliopsida</taxon>
        <taxon>Poales</taxon>
        <taxon>Poaceae</taxon>
        <taxon>PACMAD clade</taxon>
        <taxon>Panicoideae</taxon>
        <taxon>Panicodae</taxon>
        <taxon>Paniceae</taxon>
        <taxon>Panicinae</taxon>
        <taxon>Panicum</taxon>
        <taxon>Panicum sect. Panicum</taxon>
    </lineage>
</organism>
<dbReference type="PROSITE" id="PS50004">
    <property type="entry name" value="C2"/>
    <property type="match status" value="1"/>
</dbReference>
<protein>
    <recommendedName>
        <fullName evidence="3">C2 domain-containing protein</fullName>
    </recommendedName>
</protein>
<dbReference type="Gramene" id="PUZ51026">
    <property type="protein sequence ID" value="PUZ51026"/>
    <property type="gene ID" value="GQ55_6G131200"/>
</dbReference>
<evidence type="ECO:0000256" key="2">
    <source>
        <dbReference type="ARBA" id="ARBA00022837"/>
    </source>
</evidence>
<dbReference type="CDD" id="cd00030">
    <property type="entry name" value="C2"/>
    <property type="match status" value="1"/>
</dbReference>
<keyword evidence="1" id="KW-0479">Metal-binding</keyword>
<reference evidence="4 5" key="1">
    <citation type="submission" date="2018-04" db="EMBL/GenBank/DDBJ databases">
        <title>WGS assembly of Panicum hallii var. hallii HAL2.</title>
        <authorList>
            <person name="Lovell J."/>
            <person name="Jenkins J."/>
            <person name="Lowry D."/>
            <person name="Mamidi S."/>
            <person name="Sreedasyam A."/>
            <person name="Weng X."/>
            <person name="Barry K."/>
            <person name="Bonette J."/>
            <person name="Campitelli B."/>
            <person name="Daum C."/>
            <person name="Gordon S."/>
            <person name="Gould B."/>
            <person name="Lipzen A."/>
            <person name="MacQueen A."/>
            <person name="Palacio-Mejia J."/>
            <person name="Plott C."/>
            <person name="Shakirov E."/>
            <person name="Shu S."/>
            <person name="Yoshinaga Y."/>
            <person name="Zane M."/>
            <person name="Rokhsar D."/>
            <person name="Grimwood J."/>
            <person name="Schmutz J."/>
            <person name="Juenger T."/>
        </authorList>
    </citation>
    <scope>NUCLEOTIDE SEQUENCE [LARGE SCALE GENOMIC DNA]</scope>
    <source>
        <strain evidence="5">cv. HAL2</strain>
    </source>
</reference>
<evidence type="ECO:0000259" key="3">
    <source>
        <dbReference type="PROSITE" id="PS50004"/>
    </source>
</evidence>
<dbReference type="AlphaFoldDB" id="A0A2T7D632"/>
<dbReference type="OrthoDB" id="67700at2759"/>
<dbReference type="GO" id="GO:0005509">
    <property type="term" value="F:calcium ion binding"/>
    <property type="evidence" value="ECO:0007669"/>
    <property type="project" value="TreeGrafter"/>
</dbReference>
<dbReference type="Pfam" id="PF00168">
    <property type="entry name" value="C2"/>
    <property type="match status" value="1"/>
</dbReference>
<dbReference type="PRINTS" id="PR00360">
    <property type="entry name" value="C2DOMAIN"/>
</dbReference>
<feature type="domain" description="C2" evidence="3">
    <location>
        <begin position="1"/>
        <end position="105"/>
    </location>
</feature>
<dbReference type="InterPro" id="IPR035892">
    <property type="entry name" value="C2_domain_sf"/>
</dbReference>
<dbReference type="SUPFAM" id="SSF49562">
    <property type="entry name" value="C2 domain (Calcium/lipid-binding domain, CaLB)"/>
    <property type="match status" value="1"/>
</dbReference>
<dbReference type="InterPro" id="IPR000008">
    <property type="entry name" value="C2_dom"/>
</dbReference>
<dbReference type="FunFam" id="2.60.40.150:FF:000100">
    <property type="entry name" value="Extended synaptotagmin-2"/>
    <property type="match status" value="1"/>
</dbReference>
<accession>A0A2T7D632</accession>
<proteinExistence type="predicted"/>
<dbReference type="GO" id="GO:0016020">
    <property type="term" value="C:membrane"/>
    <property type="evidence" value="ECO:0007669"/>
    <property type="project" value="TreeGrafter"/>
</dbReference>